<evidence type="ECO:0000256" key="4">
    <source>
        <dbReference type="ARBA" id="ARBA00012691"/>
    </source>
</evidence>
<comment type="cofactor">
    <cofactor evidence="1">
        <name>thiamine diphosphate</name>
        <dbReference type="ChEBI" id="CHEBI:58937"/>
    </cofactor>
</comment>
<gene>
    <name evidence="8" type="ORF">ENT87_03130</name>
</gene>
<dbReference type="EC" id="1.2.7.11" evidence="4"/>
<protein>
    <recommendedName>
        <fullName evidence="4">2-oxoacid oxidoreductase (ferredoxin)</fullName>
        <ecNumber evidence="4">1.2.7.11</ecNumber>
    </recommendedName>
</protein>
<dbReference type="Pfam" id="PF00456">
    <property type="entry name" value="Transketolase_N"/>
    <property type="match status" value="1"/>
</dbReference>
<dbReference type="CDD" id="cd02012">
    <property type="entry name" value="TPP_TK"/>
    <property type="match status" value="1"/>
</dbReference>
<dbReference type="GO" id="GO:0019164">
    <property type="term" value="F:pyruvate synthase activity"/>
    <property type="evidence" value="ECO:0007669"/>
    <property type="project" value="UniProtKB-ARBA"/>
</dbReference>
<evidence type="ECO:0000256" key="1">
    <source>
        <dbReference type="ARBA" id="ARBA00001964"/>
    </source>
</evidence>
<evidence type="ECO:0000313" key="8">
    <source>
        <dbReference type="EMBL" id="HGN36526.1"/>
    </source>
</evidence>
<dbReference type="PANTHER" id="PTHR47514">
    <property type="entry name" value="TRANSKETOLASE N-TERMINAL SECTION-RELATED"/>
    <property type="match status" value="1"/>
</dbReference>
<proteinExistence type="inferred from homology"/>
<organism evidence="8">
    <name type="scientific">Ignisphaera aggregans</name>
    <dbReference type="NCBI Taxonomy" id="334771"/>
    <lineage>
        <taxon>Archaea</taxon>
        <taxon>Thermoproteota</taxon>
        <taxon>Thermoprotei</taxon>
        <taxon>Desulfurococcales</taxon>
        <taxon>Desulfurococcaceae</taxon>
        <taxon>Ignisphaera</taxon>
    </lineage>
</organism>
<reference evidence="8" key="1">
    <citation type="journal article" date="2020" name="mSystems">
        <title>Genome- and Community-Level Interaction Insights into Carbon Utilization and Element Cycling Functions of Hydrothermarchaeota in Hydrothermal Sediment.</title>
        <authorList>
            <person name="Zhou Z."/>
            <person name="Liu Y."/>
            <person name="Xu W."/>
            <person name="Pan J."/>
            <person name="Luo Z.H."/>
            <person name="Li M."/>
        </authorList>
    </citation>
    <scope>NUCLEOTIDE SEQUENCE [LARGE SCALE GENOMIC DNA]</scope>
    <source>
        <strain evidence="8">SpSt-618</strain>
    </source>
</reference>
<accession>A0A7J3I6U4</accession>
<name>A0A7J3I6U4_9CREN</name>
<dbReference type="AlphaFoldDB" id="A0A7J3I6U4"/>
<dbReference type="PANTHER" id="PTHR47514:SF1">
    <property type="entry name" value="TRANSKETOLASE N-TERMINAL SECTION-RELATED"/>
    <property type="match status" value="1"/>
</dbReference>
<dbReference type="Gene3D" id="3.40.50.970">
    <property type="match status" value="1"/>
</dbReference>
<evidence type="ECO:0000256" key="2">
    <source>
        <dbReference type="ARBA" id="ARBA00007131"/>
    </source>
</evidence>
<dbReference type="InterPro" id="IPR005474">
    <property type="entry name" value="Transketolase_N"/>
</dbReference>
<evidence type="ECO:0000259" key="7">
    <source>
        <dbReference type="Pfam" id="PF00456"/>
    </source>
</evidence>
<keyword evidence="5" id="KW-0786">Thiamine pyrophosphate</keyword>
<evidence type="ECO:0000256" key="6">
    <source>
        <dbReference type="ARBA" id="ARBA00048893"/>
    </source>
</evidence>
<evidence type="ECO:0000256" key="5">
    <source>
        <dbReference type="ARBA" id="ARBA00023052"/>
    </source>
</evidence>
<comment type="caution">
    <text evidence="8">The sequence shown here is derived from an EMBL/GenBank/DDBJ whole genome shotgun (WGS) entry which is preliminary data.</text>
</comment>
<dbReference type="SUPFAM" id="SSF52518">
    <property type="entry name" value="Thiamin diphosphate-binding fold (THDP-binding)"/>
    <property type="match status" value="1"/>
</dbReference>
<dbReference type="GO" id="GO:0018491">
    <property type="term" value="F:2-oxobutyrate synthase activity"/>
    <property type="evidence" value="ECO:0007669"/>
    <property type="project" value="UniProtKB-ARBA"/>
</dbReference>
<comment type="similarity">
    <text evidence="2">Belongs to the transketolase family.</text>
</comment>
<comment type="catalytic activity">
    <reaction evidence="6">
        <text>a 2-oxocarboxylate + 2 oxidized [2Fe-2S]-[ferredoxin] + CoA = an acyl-CoA + 2 reduced [2Fe-2S]-[ferredoxin] + CO2 + H(+)</text>
        <dbReference type="Rhea" id="RHEA:42316"/>
        <dbReference type="Rhea" id="RHEA-COMP:10000"/>
        <dbReference type="Rhea" id="RHEA-COMP:10001"/>
        <dbReference type="ChEBI" id="CHEBI:15378"/>
        <dbReference type="ChEBI" id="CHEBI:16526"/>
        <dbReference type="ChEBI" id="CHEBI:33737"/>
        <dbReference type="ChEBI" id="CHEBI:33738"/>
        <dbReference type="ChEBI" id="CHEBI:35179"/>
        <dbReference type="ChEBI" id="CHEBI:57287"/>
        <dbReference type="ChEBI" id="CHEBI:58342"/>
        <dbReference type="EC" id="1.2.7.11"/>
    </reaction>
</comment>
<comment type="subunit">
    <text evidence="3">Heterodimer composed of an alpha and a beta subunit.</text>
</comment>
<dbReference type="EMBL" id="DTAI01000087">
    <property type="protein sequence ID" value="HGN36526.1"/>
    <property type="molecule type" value="Genomic_DNA"/>
</dbReference>
<evidence type="ECO:0000256" key="3">
    <source>
        <dbReference type="ARBA" id="ARBA00011631"/>
    </source>
</evidence>
<sequence>MVKVDATPILKNIGEELNQIQNVTTNARKSLVLMYRYDKHIHIASSLSAIDIIATLLTKYIKRDVDPLNKDWLILSKGHAAPALYATLAEIGLISKEELIKINSINSILQNHPDIGVPGVDMSTGSLGQGISFAIGIATWIKLKNGNGRVFVVMGDGEQDEGQVWEAITHAATLRLSNLIVIIDWNGSQLDGETEVVKSKYYLPFVWSAIGWRVLWCDGHDIVSIVSTINEALESDRPTVIFAKTVANHGVKTVNENINQIVEEPLDESRAIHWNA</sequence>
<feature type="domain" description="Transketolase N-terminal" evidence="7">
    <location>
        <begin position="42"/>
        <end position="253"/>
    </location>
</feature>
<dbReference type="InterPro" id="IPR029061">
    <property type="entry name" value="THDP-binding"/>
</dbReference>